<dbReference type="AlphaFoldDB" id="Q93PA9"/>
<dbReference type="EMBL" id="AF339846">
    <property type="protein sequence ID" value="AAK62844.1"/>
    <property type="molecule type" value="Genomic_DNA"/>
</dbReference>
<evidence type="ECO:0000313" key="1">
    <source>
        <dbReference type="EMBL" id="AAK62844.1"/>
    </source>
</evidence>
<dbReference type="PANTHER" id="PTHR48098:SF1">
    <property type="entry name" value="DIACYLGLYCEROL ACYLTRANSFERASE_MYCOLYLTRANSFERASE AG85A"/>
    <property type="match status" value="1"/>
</dbReference>
<dbReference type="InterPro" id="IPR050583">
    <property type="entry name" value="Mycobacterial_A85_antigen"/>
</dbReference>
<reference evidence="1" key="1">
    <citation type="journal article" date="2001" name="Appl. Environ. Microbiol.">
        <title>Sequence analysis of a 101-kilobase plasmid required for agar degradation by a Microscilla isolate.</title>
        <authorList>
            <person name="Zhong Z."/>
            <person name="Toukdarian A."/>
            <person name="Helinski D."/>
            <person name="Knauf V."/>
            <person name="Sykes S."/>
            <person name="Wilkinson J.E."/>
            <person name="O'Bryne C."/>
            <person name="Shea T."/>
            <person name="DeLoughery C."/>
            <person name="Caspi R."/>
        </authorList>
    </citation>
    <scope>NUCLEOTIDE SEQUENCE</scope>
    <source>
        <strain evidence="1">PRE1</strain>
        <plasmid evidence="1">pSD15</plasmid>
    </source>
</reference>
<dbReference type="ESTHER" id="micsp-Q93PA9">
    <property type="family name" value="A85-Est-Putative"/>
</dbReference>
<dbReference type="InterPro" id="IPR000801">
    <property type="entry name" value="Esterase-like"/>
</dbReference>
<dbReference type="Pfam" id="PF00756">
    <property type="entry name" value="Esterase"/>
    <property type="match status" value="1"/>
</dbReference>
<dbReference type="PANTHER" id="PTHR48098">
    <property type="entry name" value="ENTEROCHELIN ESTERASE-RELATED"/>
    <property type="match status" value="1"/>
</dbReference>
<dbReference type="InterPro" id="IPR029058">
    <property type="entry name" value="AB_hydrolase_fold"/>
</dbReference>
<name>Q93PA9_9BACT</name>
<dbReference type="Gene3D" id="3.40.50.1820">
    <property type="entry name" value="alpha/beta hydrolase"/>
    <property type="match status" value="1"/>
</dbReference>
<dbReference type="RefSeq" id="WP_010925636.1">
    <property type="nucleotide sequence ID" value="NC_002806.1"/>
</dbReference>
<keyword evidence="1" id="KW-0614">Plasmid</keyword>
<dbReference type="GO" id="GO:0016747">
    <property type="term" value="F:acyltransferase activity, transferring groups other than amino-acyl groups"/>
    <property type="evidence" value="ECO:0007669"/>
    <property type="project" value="TreeGrafter"/>
</dbReference>
<accession>Q93PA9</accession>
<sequence length="271" mass="30837">MGKSKFRTTELSNPAFEMDGLRFITIKTPHLKGRGDICVFVPKGEDHQSLPVVTLLHGVYGSAWVWPFLGNAHGITQRLIDQKKIPPMVLVMPSDGLWGDGSGYMNHDGKNFEKWIAEDVPDAVFENIPEVSEESIHFIAGLSMGGFGALKIGAKYGEKYQAISAHSLITEVAQMTLFVEEPLDAYKQAERAREDVLTAIIENRENLPRLRFDCGLDDELLDYNRTLHQELKKNQVPHTYEEFVGSHKWEYWQEHLEDTLIFFKDVLKKSC</sequence>
<geneLocation type="plasmid" evidence="1">
    <name>pSD15</name>
</geneLocation>
<protein>
    <submittedName>
        <fullName evidence="1">MS122, putative esterase</fullName>
    </submittedName>
</protein>
<dbReference type="SUPFAM" id="SSF53474">
    <property type="entry name" value="alpha/beta-Hydrolases"/>
    <property type="match status" value="1"/>
</dbReference>
<proteinExistence type="predicted"/>
<organism evidence="1">
    <name type="scientific">Microscilla sp. PRE1</name>
    <dbReference type="NCBI Taxonomy" id="155537"/>
    <lineage>
        <taxon>Bacteria</taxon>
        <taxon>Pseudomonadati</taxon>
        <taxon>Bacteroidota</taxon>
        <taxon>Cytophagia</taxon>
        <taxon>Cytophagales</taxon>
        <taxon>Microscillaceae</taxon>
        <taxon>Microscilla</taxon>
    </lineage>
</organism>